<dbReference type="AlphaFoldDB" id="A0A917J3W9"/>
<evidence type="ECO:0008006" key="4">
    <source>
        <dbReference type="Google" id="ProtNLM"/>
    </source>
</evidence>
<accession>A0A917J3W9</accession>
<proteinExistence type="predicted"/>
<organism evidence="2 3">
    <name type="scientific">Filimonas zeae</name>
    <dbReference type="NCBI Taxonomy" id="1737353"/>
    <lineage>
        <taxon>Bacteria</taxon>
        <taxon>Pseudomonadati</taxon>
        <taxon>Bacteroidota</taxon>
        <taxon>Chitinophagia</taxon>
        <taxon>Chitinophagales</taxon>
        <taxon>Chitinophagaceae</taxon>
        <taxon>Filimonas</taxon>
    </lineage>
</organism>
<comment type="caution">
    <text evidence="2">The sequence shown here is derived from an EMBL/GenBank/DDBJ whole genome shotgun (WGS) entry which is preliminary data.</text>
</comment>
<keyword evidence="3" id="KW-1185">Reference proteome</keyword>
<feature type="signal peptide" evidence="1">
    <location>
        <begin position="1"/>
        <end position="24"/>
    </location>
</feature>
<reference evidence="2" key="2">
    <citation type="submission" date="2020-09" db="EMBL/GenBank/DDBJ databases">
        <authorList>
            <person name="Sun Q."/>
            <person name="Zhou Y."/>
        </authorList>
    </citation>
    <scope>NUCLEOTIDE SEQUENCE</scope>
    <source>
        <strain evidence="2">CGMCC 1.15290</strain>
    </source>
</reference>
<reference evidence="2" key="1">
    <citation type="journal article" date="2014" name="Int. J. Syst. Evol. Microbiol.">
        <title>Complete genome sequence of Corynebacterium casei LMG S-19264T (=DSM 44701T), isolated from a smear-ripened cheese.</title>
        <authorList>
            <consortium name="US DOE Joint Genome Institute (JGI-PGF)"/>
            <person name="Walter F."/>
            <person name="Albersmeier A."/>
            <person name="Kalinowski J."/>
            <person name="Ruckert C."/>
        </authorList>
    </citation>
    <scope>NUCLEOTIDE SEQUENCE</scope>
    <source>
        <strain evidence="2">CGMCC 1.15290</strain>
    </source>
</reference>
<protein>
    <recommendedName>
        <fullName evidence="4">Outer membrane protein beta-barrel domain-containing protein</fullName>
    </recommendedName>
</protein>
<dbReference type="RefSeq" id="WP_188957087.1">
    <property type="nucleotide sequence ID" value="NZ_BMIB01000005.1"/>
</dbReference>
<evidence type="ECO:0000313" key="2">
    <source>
        <dbReference type="EMBL" id="GGH78752.1"/>
    </source>
</evidence>
<sequence length="191" mass="20169">MKRLLKSGAVTLSLLLAAVAGTYAQTTNTANGSRPSGVLLSVGPEAGLPVGKLKNAYDWSLGGSVQAEMPVVNKSLYLLLNAGYNNFFAKDDVPGLNNMKLIPVKAGLKFYPYKNLYVQGAAGVSFLSNKDEVAANKSAVFVYSPQVGYLIPIGKNNYLDAGVKFESMSKLSSVGSSNNFFGVRVAYGLGI</sequence>
<gene>
    <name evidence="2" type="ORF">GCM10011379_47080</name>
</gene>
<feature type="chain" id="PRO_5037709679" description="Outer membrane protein beta-barrel domain-containing protein" evidence="1">
    <location>
        <begin position="25"/>
        <end position="191"/>
    </location>
</feature>
<dbReference type="EMBL" id="BMIB01000005">
    <property type="protein sequence ID" value="GGH78752.1"/>
    <property type="molecule type" value="Genomic_DNA"/>
</dbReference>
<dbReference type="Proteomes" id="UP000627292">
    <property type="component" value="Unassembled WGS sequence"/>
</dbReference>
<evidence type="ECO:0000256" key="1">
    <source>
        <dbReference type="SAM" id="SignalP"/>
    </source>
</evidence>
<keyword evidence="1" id="KW-0732">Signal</keyword>
<evidence type="ECO:0000313" key="3">
    <source>
        <dbReference type="Proteomes" id="UP000627292"/>
    </source>
</evidence>
<name>A0A917J3W9_9BACT</name>